<gene>
    <name evidence="5" type="ORF">HMPREF1077_01889</name>
</gene>
<dbReference type="Proteomes" id="UP000001218">
    <property type="component" value="Unassembled WGS sequence"/>
</dbReference>
<feature type="domain" description="HTH araC/xylS-type" evidence="4">
    <location>
        <begin position="186"/>
        <end position="284"/>
    </location>
</feature>
<keyword evidence="1" id="KW-0805">Transcription regulation</keyword>
<proteinExistence type="predicted"/>
<dbReference type="PROSITE" id="PS01124">
    <property type="entry name" value="HTH_ARAC_FAMILY_2"/>
    <property type="match status" value="1"/>
</dbReference>
<name>K5Z345_9BACT</name>
<dbReference type="Gene3D" id="1.10.10.60">
    <property type="entry name" value="Homeodomain-like"/>
    <property type="match status" value="2"/>
</dbReference>
<dbReference type="SUPFAM" id="SSF51182">
    <property type="entry name" value="RmlC-like cupins"/>
    <property type="match status" value="1"/>
</dbReference>
<evidence type="ECO:0000256" key="3">
    <source>
        <dbReference type="ARBA" id="ARBA00023163"/>
    </source>
</evidence>
<dbReference type="OrthoDB" id="2569619at2"/>
<dbReference type="SMART" id="SM00342">
    <property type="entry name" value="HTH_ARAC"/>
    <property type="match status" value="1"/>
</dbReference>
<keyword evidence="3" id="KW-0804">Transcription</keyword>
<dbReference type="GO" id="GO:0003700">
    <property type="term" value="F:DNA-binding transcription factor activity"/>
    <property type="evidence" value="ECO:0007669"/>
    <property type="project" value="InterPro"/>
</dbReference>
<dbReference type="Pfam" id="PF12833">
    <property type="entry name" value="HTH_18"/>
    <property type="match status" value="1"/>
</dbReference>
<dbReference type="InterPro" id="IPR003313">
    <property type="entry name" value="AraC-bd"/>
</dbReference>
<protein>
    <recommendedName>
        <fullName evidence="4">HTH araC/xylS-type domain-containing protein</fullName>
    </recommendedName>
</protein>
<dbReference type="PANTHER" id="PTHR43280:SF2">
    <property type="entry name" value="HTH-TYPE TRANSCRIPTIONAL REGULATOR EXSA"/>
    <property type="match status" value="1"/>
</dbReference>
<dbReference type="InterPro" id="IPR014710">
    <property type="entry name" value="RmlC-like_jellyroll"/>
</dbReference>
<evidence type="ECO:0000313" key="6">
    <source>
        <dbReference type="Proteomes" id="UP000001218"/>
    </source>
</evidence>
<dbReference type="RefSeq" id="WP_008156473.1">
    <property type="nucleotide sequence ID" value="NZ_JH976466.1"/>
</dbReference>
<dbReference type="Gene3D" id="2.60.120.10">
    <property type="entry name" value="Jelly Rolls"/>
    <property type="match status" value="1"/>
</dbReference>
<dbReference type="SUPFAM" id="SSF46689">
    <property type="entry name" value="Homeodomain-like"/>
    <property type="match status" value="2"/>
</dbReference>
<dbReference type="InterPro" id="IPR018060">
    <property type="entry name" value="HTH_AraC"/>
</dbReference>
<dbReference type="PATRIC" id="fig|999419.3.peg.1935"/>
<organism evidence="5 6">
    <name type="scientific">Parabacteroides johnsonii CL02T12C29</name>
    <dbReference type="NCBI Taxonomy" id="999419"/>
    <lineage>
        <taxon>Bacteria</taxon>
        <taxon>Pseudomonadati</taxon>
        <taxon>Bacteroidota</taxon>
        <taxon>Bacteroidia</taxon>
        <taxon>Bacteroidales</taxon>
        <taxon>Tannerellaceae</taxon>
        <taxon>Parabacteroides</taxon>
    </lineage>
</organism>
<dbReference type="AlphaFoldDB" id="K5Z345"/>
<dbReference type="HOGENOM" id="CLU_000445_88_3_10"/>
<evidence type="ECO:0000259" key="4">
    <source>
        <dbReference type="PROSITE" id="PS01124"/>
    </source>
</evidence>
<comment type="caution">
    <text evidence="5">The sequence shown here is derived from an EMBL/GenBank/DDBJ whole genome shotgun (WGS) entry which is preliminary data.</text>
</comment>
<evidence type="ECO:0000313" key="5">
    <source>
        <dbReference type="EMBL" id="EKN09979.1"/>
    </source>
</evidence>
<dbReference type="InterPro" id="IPR011051">
    <property type="entry name" value="RmlC_Cupin_sf"/>
</dbReference>
<evidence type="ECO:0000256" key="1">
    <source>
        <dbReference type="ARBA" id="ARBA00023015"/>
    </source>
</evidence>
<dbReference type="PROSITE" id="PS00041">
    <property type="entry name" value="HTH_ARAC_FAMILY_1"/>
    <property type="match status" value="1"/>
</dbReference>
<dbReference type="Pfam" id="PF02311">
    <property type="entry name" value="AraC_binding"/>
    <property type="match status" value="1"/>
</dbReference>
<dbReference type="eggNOG" id="COG2207">
    <property type="taxonomic scope" value="Bacteria"/>
</dbReference>
<dbReference type="InterPro" id="IPR009057">
    <property type="entry name" value="Homeodomain-like_sf"/>
</dbReference>
<dbReference type="GO" id="GO:0043565">
    <property type="term" value="F:sequence-specific DNA binding"/>
    <property type="evidence" value="ECO:0007669"/>
    <property type="project" value="InterPro"/>
</dbReference>
<dbReference type="PANTHER" id="PTHR43280">
    <property type="entry name" value="ARAC-FAMILY TRANSCRIPTIONAL REGULATOR"/>
    <property type="match status" value="1"/>
</dbReference>
<dbReference type="InterPro" id="IPR018062">
    <property type="entry name" value="HTH_AraC-typ_CS"/>
</dbReference>
<reference evidence="5 6" key="1">
    <citation type="submission" date="2012-02" db="EMBL/GenBank/DDBJ databases">
        <title>The Genome Sequence of Parabacteroides johnsonii CL02T12C29.</title>
        <authorList>
            <consortium name="The Broad Institute Genome Sequencing Platform"/>
            <person name="Earl A."/>
            <person name="Ward D."/>
            <person name="Feldgarden M."/>
            <person name="Gevers D."/>
            <person name="Zitomersky N.L."/>
            <person name="Coyne M.J."/>
            <person name="Comstock L.E."/>
            <person name="Young S.K."/>
            <person name="Zeng Q."/>
            <person name="Gargeya S."/>
            <person name="Fitzgerald M."/>
            <person name="Haas B."/>
            <person name="Abouelleil A."/>
            <person name="Alvarado L."/>
            <person name="Arachchi H.M."/>
            <person name="Berlin A."/>
            <person name="Chapman S.B."/>
            <person name="Gearin G."/>
            <person name="Goldberg J."/>
            <person name="Griggs A."/>
            <person name="Gujja S."/>
            <person name="Hansen M."/>
            <person name="Heiman D."/>
            <person name="Howarth C."/>
            <person name="Larimer J."/>
            <person name="Lui A."/>
            <person name="MacDonald P.J.P."/>
            <person name="McCowen C."/>
            <person name="Montmayeur A."/>
            <person name="Murphy C."/>
            <person name="Neiman D."/>
            <person name="Pearson M."/>
            <person name="Priest M."/>
            <person name="Roberts A."/>
            <person name="Saif S."/>
            <person name="Shea T."/>
            <person name="Sisk P."/>
            <person name="Stolte C."/>
            <person name="Sykes S."/>
            <person name="Wortman J."/>
            <person name="Nusbaum C."/>
            <person name="Birren B."/>
        </authorList>
    </citation>
    <scope>NUCLEOTIDE SEQUENCE [LARGE SCALE GENOMIC DNA]</scope>
    <source>
        <strain evidence="5 6">CL02T12C29</strain>
    </source>
</reference>
<evidence type="ECO:0000256" key="2">
    <source>
        <dbReference type="ARBA" id="ARBA00023125"/>
    </source>
</evidence>
<sequence length="287" mass="32924">MKVKNIDNRKIIYEAGWSFKYDSDTQLTTSLHCHAEYELIYIISGHGKEFIGDSVREYAPGDLILIGANLPHLYLADVTIDAKDNLCSIIQFPQEIFPEKMESIPEYFTIYAVLEKSSQGILFGSSRIKKEVLSCLHLLNKQSGINRLLTLLQILSLLGQSKRLTCISSLKYSNPLNSYMLDDPISKIYGFLINNHRSRITLTDVAEHIHMNQTSLCRYFKQRTGKTLFQCLNEIRVEYACKLLGNSNLTISQITWESGFGNQAHFNKVFRYITKQTPSEYRANFII</sequence>
<dbReference type="EMBL" id="AGZP01000017">
    <property type="protein sequence ID" value="EKN09979.1"/>
    <property type="molecule type" value="Genomic_DNA"/>
</dbReference>
<keyword evidence="2" id="KW-0238">DNA-binding</keyword>
<accession>K5Z345</accession>